<dbReference type="GO" id="GO:0043565">
    <property type="term" value="F:sequence-specific DNA binding"/>
    <property type="evidence" value="ECO:0007669"/>
    <property type="project" value="InterPro"/>
</dbReference>
<gene>
    <name evidence="2" type="ORF">TTHT_1509</name>
</gene>
<evidence type="ECO:0000259" key="1">
    <source>
        <dbReference type="Pfam" id="PF02954"/>
    </source>
</evidence>
<dbReference type="AlphaFoldDB" id="A0A7R6Q008"/>
<accession>A0A7R6Q008</accession>
<feature type="domain" description="DNA binding HTH" evidence="1">
    <location>
        <begin position="26"/>
        <end position="63"/>
    </location>
</feature>
<name>A0A7R6Q008_9BACT</name>
<dbReference type="Gene3D" id="1.10.10.60">
    <property type="entry name" value="Homeodomain-like"/>
    <property type="match status" value="1"/>
</dbReference>
<dbReference type="Pfam" id="PF02954">
    <property type="entry name" value="HTH_8"/>
    <property type="match status" value="1"/>
</dbReference>
<keyword evidence="3" id="KW-1185">Reference proteome</keyword>
<dbReference type="InterPro" id="IPR009057">
    <property type="entry name" value="Homeodomain-like_sf"/>
</dbReference>
<reference evidence="2 3" key="1">
    <citation type="journal article" date="2012" name="Extremophiles">
        <title>Thermotomaculum hydrothermale gen. nov., sp. nov., a novel heterotrophic thermophile within the phylum Acidobacteria from a deep-sea hydrothermal vent chimney in the Southern Okinawa Trough.</title>
        <authorList>
            <person name="Izumi H."/>
            <person name="Nunoura T."/>
            <person name="Miyazaki M."/>
            <person name="Mino S."/>
            <person name="Toki T."/>
            <person name="Takai K."/>
            <person name="Sako Y."/>
            <person name="Sawabe T."/>
            <person name="Nakagawa S."/>
        </authorList>
    </citation>
    <scope>NUCLEOTIDE SEQUENCE [LARGE SCALE GENOMIC DNA]</scope>
    <source>
        <strain evidence="2 3">AC55</strain>
    </source>
</reference>
<dbReference type="RefSeq" id="WP_201327312.1">
    <property type="nucleotide sequence ID" value="NZ_AP017470.1"/>
</dbReference>
<dbReference type="Proteomes" id="UP000595564">
    <property type="component" value="Chromosome"/>
</dbReference>
<dbReference type="PRINTS" id="PR01590">
    <property type="entry name" value="HTHFIS"/>
</dbReference>
<dbReference type="KEGG" id="thyd:TTHT_1509"/>
<proteinExistence type="predicted"/>
<evidence type="ECO:0000313" key="3">
    <source>
        <dbReference type="Proteomes" id="UP000595564"/>
    </source>
</evidence>
<protein>
    <submittedName>
        <fullName evidence="2">Fis family transcriptional regulator</fullName>
    </submittedName>
</protein>
<sequence length="70" mass="8286">MRKQLEKIFEEMLDNGIGLQDFSNLIERIYIEKALEKNNFNIVQTAKKLKIHRNTLSNKIKKLEIKINGK</sequence>
<organism evidence="2 3">
    <name type="scientific">Thermotomaculum hydrothermale</name>
    <dbReference type="NCBI Taxonomy" id="981385"/>
    <lineage>
        <taxon>Bacteria</taxon>
        <taxon>Pseudomonadati</taxon>
        <taxon>Acidobacteriota</taxon>
        <taxon>Holophagae</taxon>
        <taxon>Thermotomaculales</taxon>
        <taxon>Thermotomaculaceae</taxon>
        <taxon>Thermotomaculum</taxon>
    </lineage>
</organism>
<dbReference type="InterPro" id="IPR002197">
    <property type="entry name" value="HTH_Fis"/>
</dbReference>
<dbReference type="SUPFAM" id="SSF46689">
    <property type="entry name" value="Homeodomain-like"/>
    <property type="match status" value="1"/>
</dbReference>
<dbReference type="EMBL" id="AP017470">
    <property type="protein sequence ID" value="BBB33013.1"/>
    <property type="molecule type" value="Genomic_DNA"/>
</dbReference>
<evidence type="ECO:0000313" key="2">
    <source>
        <dbReference type="EMBL" id="BBB33013.1"/>
    </source>
</evidence>